<name>A0A0C2YXH7_9AGAM</name>
<reference evidence="1 2" key="1">
    <citation type="submission" date="2014-04" db="EMBL/GenBank/DDBJ databases">
        <authorList>
            <consortium name="DOE Joint Genome Institute"/>
            <person name="Kuo A."/>
            <person name="Kohler A."/>
            <person name="Nagy L.G."/>
            <person name="Floudas D."/>
            <person name="Copeland A."/>
            <person name="Barry K.W."/>
            <person name="Cichocki N."/>
            <person name="Veneault-Fourrey C."/>
            <person name="LaButti K."/>
            <person name="Lindquist E.A."/>
            <person name="Lipzen A."/>
            <person name="Lundell T."/>
            <person name="Morin E."/>
            <person name="Murat C."/>
            <person name="Sun H."/>
            <person name="Tunlid A."/>
            <person name="Henrissat B."/>
            <person name="Grigoriev I.V."/>
            <person name="Hibbett D.S."/>
            <person name="Martin F."/>
            <person name="Nordberg H.P."/>
            <person name="Cantor M.N."/>
            <person name="Hua S.X."/>
        </authorList>
    </citation>
    <scope>NUCLEOTIDE SEQUENCE [LARGE SCALE GENOMIC DNA]</scope>
    <source>
        <strain evidence="1 2">Foug A</strain>
    </source>
</reference>
<dbReference type="AlphaFoldDB" id="A0A0C2YXH7"/>
<dbReference type="OrthoDB" id="2506088at2759"/>
<organism evidence="1 2">
    <name type="scientific">Scleroderma citrinum Foug A</name>
    <dbReference type="NCBI Taxonomy" id="1036808"/>
    <lineage>
        <taxon>Eukaryota</taxon>
        <taxon>Fungi</taxon>
        <taxon>Dikarya</taxon>
        <taxon>Basidiomycota</taxon>
        <taxon>Agaricomycotina</taxon>
        <taxon>Agaricomycetes</taxon>
        <taxon>Agaricomycetidae</taxon>
        <taxon>Boletales</taxon>
        <taxon>Sclerodermatineae</taxon>
        <taxon>Sclerodermataceae</taxon>
        <taxon>Scleroderma</taxon>
    </lineage>
</organism>
<dbReference type="HOGENOM" id="CLU_776499_0_0_1"/>
<protein>
    <submittedName>
        <fullName evidence="1">Uncharacterized protein</fullName>
    </submittedName>
</protein>
<keyword evidence="2" id="KW-1185">Reference proteome</keyword>
<sequence>MVSDVPDDLLTANVRSQDGVMYYVNELVKCTGGSFFLPKRWVMSGGEMFAIGHSVDNAVGGFIIKDETLTRLPVLSFVENYLSVVEKNGGVCPPFALCLQSYAKQMPNPLREIAGDRLVYSVPIIVFIDDVSGNKSKQWNKHFLCYMSNGALPREKLDQEFHVRFVATSPNTSPLEIMQGVRKAMEKAFNEPIASWDCDNPMHAELSSSAGLNSNYFCRTCKVGGTRKHKQSDIGFSQILAEGAPWNSSKTAEHVFQQLMTALEPNVVTTLNDAISGSGIKDTFAQPIIEHLVKLGQQLRKGSGDGSALSPGDVLTNLTEELKKIHTLSGGAVMNPLLHMPGMNHNSRCIIGSNAVT</sequence>
<gene>
    <name evidence="1" type="ORF">SCLCIDRAFT_31178</name>
</gene>
<accession>A0A0C2YXH7</accession>
<dbReference type="STRING" id="1036808.A0A0C2YXH7"/>
<dbReference type="InParanoid" id="A0A0C2YXH7"/>
<dbReference type="Proteomes" id="UP000053989">
    <property type="component" value="Unassembled WGS sequence"/>
</dbReference>
<proteinExistence type="predicted"/>
<dbReference type="EMBL" id="KN822157">
    <property type="protein sequence ID" value="KIM54303.1"/>
    <property type="molecule type" value="Genomic_DNA"/>
</dbReference>
<evidence type="ECO:0000313" key="1">
    <source>
        <dbReference type="EMBL" id="KIM54303.1"/>
    </source>
</evidence>
<evidence type="ECO:0000313" key="2">
    <source>
        <dbReference type="Proteomes" id="UP000053989"/>
    </source>
</evidence>
<reference evidence="2" key="2">
    <citation type="submission" date="2015-01" db="EMBL/GenBank/DDBJ databases">
        <title>Evolutionary Origins and Diversification of the Mycorrhizal Mutualists.</title>
        <authorList>
            <consortium name="DOE Joint Genome Institute"/>
            <consortium name="Mycorrhizal Genomics Consortium"/>
            <person name="Kohler A."/>
            <person name="Kuo A."/>
            <person name="Nagy L.G."/>
            <person name="Floudas D."/>
            <person name="Copeland A."/>
            <person name="Barry K.W."/>
            <person name="Cichocki N."/>
            <person name="Veneault-Fourrey C."/>
            <person name="LaButti K."/>
            <person name="Lindquist E.A."/>
            <person name="Lipzen A."/>
            <person name="Lundell T."/>
            <person name="Morin E."/>
            <person name="Murat C."/>
            <person name="Riley R."/>
            <person name="Ohm R."/>
            <person name="Sun H."/>
            <person name="Tunlid A."/>
            <person name="Henrissat B."/>
            <person name="Grigoriev I.V."/>
            <person name="Hibbett D.S."/>
            <person name="Martin F."/>
        </authorList>
    </citation>
    <scope>NUCLEOTIDE SEQUENCE [LARGE SCALE GENOMIC DNA]</scope>
    <source>
        <strain evidence="2">Foug A</strain>
    </source>
</reference>